<dbReference type="EMBL" id="CP014160">
    <property type="protein sequence ID" value="AMB94115.1"/>
    <property type="molecule type" value="Genomic_DNA"/>
</dbReference>
<dbReference type="GO" id="GO:0007155">
    <property type="term" value="P:cell adhesion"/>
    <property type="evidence" value="ECO:0007669"/>
    <property type="project" value="InterPro"/>
</dbReference>
<evidence type="ECO:0000256" key="1">
    <source>
        <dbReference type="ARBA" id="ARBA00011028"/>
    </source>
</evidence>
<dbReference type="GO" id="GO:0046872">
    <property type="term" value="F:metal ion binding"/>
    <property type="evidence" value="ECO:0007669"/>
    <property type="project" value="InterPro"/>
</dbReference>
<dbReference type="PRINTS" id="PR00690">
    <property type="entry name" value="ADHESNFAMILY"/>
</dbReference>
<evidence type="ECO:0000256" key="2">
    <source>
        <dbReference type="ARBA" id="ARBA00022448"/>
    </source>
</evidence>
<keyword evidence="2 4" id="KW-0813">Transport</keyword>
<evidence type="ECO:0000256" key="4">
    <source>
        <dbReference type="RuleBase" id="RU003512"/>
    </source>
</evidence>
<dbReference type="PANTHER" id="PTHR42953:SF3">
    <property type="entry name" value="HIGH-AFFINITY ZINC UPTAKE SYSTEM PROTEIN ZNUA"/>
    <property type="match status" value="1"/>
</dbReference>
<evidence type="ECO:0000313" key="6">
    <source>
        <dbReference type="EMBL" id="PKZ22205.1"/>
    </source>
</evidence>
<dbReference type="InterPro" id="IPR050492">
    <property type="entry name" value="Bact_metal-bind_prot9"/>
</dbReference>
<dbReference type="KEGG" id="asan:AWM72_04750"/>
<dbReference type="InterPro" id="IPR006128">
    <property type="entry name" value="Lipoprotein_PsaA-like"/>
</dbReference>
<dbReference type="SUPFAM" id="SSF53807">
    <property type="entry name" value="Helical backbone' metal receptor"/>
    <property type="match status" value="1"/>
</dbReference>
<evidence type="ECO:0000313" key="7">
    <source>
        <dbReference type="Proteomes" id="UP000069912"/>
    </source>
</evidence>
<accession>A0A0X8FB48</accession>
<comment type="similarity">
    <text evidence="1 4">Belongs to the bacterial solute-binding protein 9 family.</text>
</comment>
<dbReference type="GO" id="GO:0030001">
    <property type="term" value="P:metal ion transport"/>
    <property type="evidence" value="ECO:0007669"/>
    <property type="project" value="InterPro"/>
</dbReference>
<sequence length="304" mass="33166">MFQKGKGAALLVGLVTLILLALSGCQKGADAKSGQGMRVVTSFYPIYALTKEVSGDLNDVRMIQSGAGIHSFEPSASDLAAIEGADLFIYHSPTLEGWAKNIQGKDVVEASAGLDLQKVPGLEDMPLEEGMDQAKLYDPHSWLDPILAGQEAQNIAKALSERDPANRATYQANADKFQAQAEALVEKYQPKFKAAKQKTFVTQHTAFSYLAQRFGLKQLGIAGISPDAEPSPQQLAEIKEFIDRYQVETIFTEEKASPKLAQVLAEETGAEIKTLRPLEADPQNDLTFLENLEADLKILLEELE</sequence>
<protein>
    <submittedName>
        <fullName evidence="5">Adhesion protein</fullName>
    </submittedName>
</protein>
<keyword evidence="7" id="KW-1185">Reference proteome</keyword>
<dbReference type="InterPro" id="IPR006129">
    <property type="entry name" value="AdhesinB"/>
</dbReference>
<gene>
    <name evidence="5" type="ORF">AWM72_04750</name>
    <name evidence="6" type="ORF">CYJ28_03565</name>
</gene>
<name>A0A0X8FB48_9LACT</name>
<evidence type="ECO:0000313" key="5">
    <source>
        <dbReference type="EMBL" id="AMB94115.1"/>
    </source>
</evidence>
<reference evidence="6 8" key="3">
    <citation type="submission" date="2017-12" db="EMBL/GenBank/DDBJ databases">
        <title>Phylogenetic diversity of female urinary microbiome.</title>
        <authorList>
            <person name="Thomas-White K."/>
            <person name="Wolfe A.J."/>
        </authorList>
    </citation>
    <scope>NUCLEOTIDE SEQUENCE [LARGE SCALE GENOMIC DNA]</scope>
    <source>
        <strain evidence="6 8">UMB0139</strain>
    </source>
</reference>
<dbReference type="RefSeq" id="WP_067974033.1">
    <property type="nucleotide sequence ID" value="NZ_CAJHKM010000001.1"/>
</dbReference>
<reference evidence="7" key="2">
    <citation type="submission" date="2016-01" db="EMBL/GenBank/DDBJ databases">
        <title>Six Aerococcus type strain genome sequencing and assembly using PacBio and Illumina Hiseq.</title>
        <authorList>
            <person name="Carkaci D."/>
            <person name="Dargis R."/>
            <person name="Nielsen X.C."/>
            <person name="Skovgaard O."/>
            <person name="Fuursted K."/>
            <person name="Christensen J.J."/>
        </authorList>
    </citation>
    <scope>NUCLEOTIDE SEQUENCE [LARGE SCALE GENOMIC DNA]</scope>
    <source>
        <strain evidence="7">CCUG43001</strain>
    </source>
</reference>
<dbReference type="PROSITE" id="PS51257">
    <property type="entry name" value="PROKAR_LIPOPROTEIN"/>
    <property type="match status" value="1"/>
</dbReference>
<dbReference type="OrthoDB" id="9810636at2"/>
<keyword evidence="3" id="KW-0732">Signal</keyword>
<dbReference type="Proteomes" id="UP000069912">
    <property type="component" value="Chromosome"/>
</dbReference>
<dbReference type="AlphaFoldDB" id="A0A0X8FB48"/>
<evidence type="ECO:0000313" key="8">
    <source>
        <dbReference type="Proteomes" id="UP000234239"/>
    </source>
</evidence>
<dbReference type="EMBL" id="PKGY01000002">
    <property type="protein sequence ID" value="PKZ22205.1"/>
    <property type="molecule type" value="Genomic_DNA"/>
</dbReference>
<dbReference type="GeneID" id="92903376"/>
<dbReference type="PANTHER" id="PTHR42953">
    <property type="entry name" value="HIGH-AFFINITY ZINC UPTAKE SYSTEM PROTEIN ZNUA-RELATED"/>
    <property type="match status" value="1"/>
</dbReference>
<proteinExistence type="inferred from homology"/>
<dbReference type="Proteomes" id="UP000234239">
    <property type="component" value="Unassembled WGS sequence"/>
</dbReference>
<evidence type="ECO:0000256" key="3">
    <source>
        <dbReference type="ARBA" id="ARBA00022729"/>
    </source>
</evidence>
<dbReference type="PRINTS" id="PR00691">
    <property type="entry name" value="ADHESINB"/>
</dbReference>
<organism evidence="5 7">
    <name type="scientific">Aerococcus sanguinicola</name>
    <dbReference type="NCBI Taxonomy" id="119206"/>
    <lineage>
        <taxon>Bacteria</taxon>
        <taxon>Bacillati</taxon>
        <taxon>Bacillota</taxon>
        <taxon>Bacilli</taxon>
        <taxon>Lactobacillales</taxon>
        <taxon>Aerococcaceae</taxon>
        <taxon>Aerococcus</taxon>
    </lineage>
</organism>
<dbReference type="Pfam" id="PF01297">
    <property type="entry name" value="ZnuA"/>
    <property type="match status" value="1"/>
</dbReference>
<dbReference type="Gene3D" id="3.40.50.1980">
    <property type="entry name" value="Nitrogenase molybdenum iron protein domain"/>
    <property type="match status" value="2"/>
</dbReference>
<dbReference type="InterPro" id="IPR006127">
    <property type="entry name" value="ZnuA-like"/>
</dbReference>
<reference evidence="5 7" key="1">
    <citation type="journal article" date="2016" name="Genome Announc.">
        <title>Complete Genome Sequences of Aerococcus christensenii CCUG 28831T, Aerococcus sanguinicola CCUG 43001T, Aerococcus urinae CCUG 36881T, Aerococcus urinaeequi CCUG 28094T, Aerococcus urinaehominis CCUG 42038 BT, and Aerococcus viridans CCUG 4311T.</title>
        <authorList>
            <person name="Carkaci D."/>
            <person name="Dargis R."/>
            <person name="Nielsen X.C."/>
            <person name="Skovgaard O."/>
            <person name="Fuursted K."/>
            <person name="Christensen J.J."/>
        </authorList>
    </citation>
    <scope>NUCLEOTIDE SEQUENCE [LARGE SCALE GENOMIC DNA]</scope>
    <source>
        <strain evidence="5 7">CCUG43001</strain>
    </source>
</reference>